<accession>A0A7J6M1B9</accession>
<dbReference type="Gene3D" id="3.40.50.12660">
    <property type="match status" value="1"/>
</dbReference>
<keyword evidence="4" id="KW-0645">Protease</keyword>
<dbReference type="SUPFAM" id="SSF52129">
    <property type="entry name" value="Caspase-like"/>
    <property type="match status" value="1"/>
</dbReference>
<name>A0A7J6M1B9_PEROL</name>
<dbReference type="InterPro" id="IPR009060">
    <property type="entry name" value="UBA-like_sf"/>
</dbReference>
<dbReference type="PANTHER" id="PTHR48104">
    <property type="entry name" value="METACASPASE-4"/>
    <property type="match status" value="1"/>
</dbReference>
<reference evidence="4 5" key="1">
    <citation type="submission" date="2020-04" db="EMBL/GenBank/DDBJ databases">
        <title>Perkinsus olseni comparative genomics.</title>
        <authorList>
            <person name="Bogema D.R."/>
        </authorList>
    </citation>
    <scope>NUCLEOTIDE SEQUENCE [LARGE SCALE GENOMIC DNA]</scope>
    <source>
        <strain evidence="4">ATCC PRA-179</strain>
    </source>
</reference>
<dbReference type="Proteomes" id="UP000570595">
    <property type="component" value="Unassembled WGS sequence"/>
</dbReference>
<protein>
    <submittedName>
        <fullName evidence="4">Ca(2+)-dependent cysteine protease</fullName>
    </submittedName>
</protein>
<evidence type="ECO:0000256" key="2">
    <source>
        <dbReference type="SAM" id="Phobius"/>
    </source>
</evidence>
<dbReference type="InterPro" id="IPR029030">
    <property type="entry name" value="Caspase-like_dom_sf"/>
</dbReference>
<evidence type="ECO:0000256" key="1">
    <source>
        <dbReference type="ARBA" id="ARBA00009005"/>
    </source>
</evidence>
<evidence type="ECO:0000259" key="3">
    <source>
        <dbReference type="Pfam" id="PF00656"/>
    </source>
</evidence>
<dbReference type="InterPro" id="IPR011600">
    <property type="entry name" value="Pept_C14_caspase"/>
</dbReference>
<dbReference type="GO" id="GO:0004197">
    <property type="term" value="F:cysteine-type endopeptidase activity"/>
    <property type="evidence" value="ECO:0007669"/>
    <property type="project" value="InterPro"/>
</dbReference>
<proteinExistence type="inferred from homology"/>
<dbReference type="PANTHER" id="PTHR48104:SF30">
    <property type="entry name" value="METACASPASE-1"/>
    <property type="match status" value="1"/>
</dbReference>
<dbReference type="GO" id="GO:0006508">
    <property type="term" value="P:proteolysis"/>
    <property type="evidence" value="ECO:0007669"/>
    <property type="project" value="UniProtKB-KW"/>
</dbReference>
<keyword evidence="4" id="KW-0378">Hydrolase</keyword>
<comment type="caution">
    <text evidence="4">The sequence shown here is derived from an EMBL/GenBank/DDBJ whole genome shotgun (WGS) entry which is preliminary data.</text>
</comment>
<dbReference type="InterPro" id="IPR050452">
    <property type="entry name" value="Metacaspase"/>
</dbReference>
<dbReference type="EMBL" id="JABAHT010000098">
    <property type="protein sequence ID" value="KAF4665274.1"/>
    <property type="molecule type" value="Genomic_DNA"/>
</dbReference>
<comment type="similarity">
    <text evidence="1">Belongs to the peptidase C14B family.</text>
</comment>
<sequence>MVTRPFSAETVAQIRFLCPNSTDNEIEAALYKYNGDENMAVNELLNQQEHRSSGRPSNRNYYQQPAAPQVAVGGSSAPLQASVVQPSQSREVTRTAQVQCGQCHQVLTVQMTAMRDRSVKAQATCPHCQMLNEFMIPPDPVPTATAMPMPGGLPQQAPPPSMQAQAMYGLPSHMQMQQTTQIGIPAPSLTGVQRALLIGINYYNTPAQLSGCIPDAHNMFRLLTETYRWNPGDIRMMTDDGRAEMPTRANIIAALHWLVRDAKPGDVFFFHYSGHGSQQPDPYGMEEDGMNETILPCDVRRAGMISDDEIFAILVQPLPSGVRLTSVMDCCHSGTGMDLPWRWVERRGWKEDTNPWHSLGDVQLFSGCDDSGTSADASAGNMRGGAMTTAFCNSIRANPYISYIDLIHRLNDEMRRHRMGQRPQLSSTQVFPVDRPFNLTDILPNQNQYIGRIVRKRFKPRKNKKKMQGLDGLLLPLAGGMLAGALLGSIFD</sequence>
<feature type="transmembrane region" description="Helical" evidence="2">
    <location>
        <begin position="469"/>
        <end position="491"/>
    </location>
</feature>
<dbReference type="Pfam" id="PF00656">
    <property type="entry name" value="Peptidase_C14"/>
    <property type="match status" value="1"/>
</dbReference>
<organism evidence="4 5">
    <name type="scientific">Perkinsus olseni</name>
    <name type="common">Perkinsus atlanticus</name>
    <dbReference type="NCBI Taxonomy" id="32597"/>
    <lineage>
        <taxon>Eukaryota</taxon>
        <taxon>Sar</taxon>
        <taxon>Alveolata</taxon>
        <taxon>Perkinsozoa</taxon>
        <taxon>Perkinsea</taxon>
        <taxon>Perkinsida</taxon>
        <taxon>Perkinsidae</taxon>
        <taxon>Perkinsus</taxon>
    </lineage>
</organism>
<evidence type="ECO:0000313" key="5">
    <source>
        <dbReference type="Proteomes" id="UP000570595"/>
    </source>
</evidence>
<evidence type="ECO:0000313" key="4">
    <source>
        <dbReference type="EMBL" id="KAF4665274.1"/>
    </source>
</evidence>
<keyword evidence="2" id="KW-0472">Membrane</keyword>
<gene>
    <name evidence="4" type="primary">MCA1_1</name>
    <name evidence="4" type="ORF">FOZ61_011070</name>
</gene>
<dbReference type="SUPFAM" id="SSF46934">
    <property type="entry name" value="UBA-like"/>
    <property type="match status" value="1"/>
</dbReference>
<keyword evidence="2" id="KW-0812">Transmembrane</keyword>
<dbReference type="GO" id="GO:0005737">
    <property type="term" value="C:cytoplasm"/>
    <property type="evidence" value="ECO:0007669"/>
    <property type="project" value="TreeGrafter"/>
</dbReference>
<feature type="domain" description="Peptidase C14 caspase" evidence="3">
    <location>
        <begin position="194"/>
        <end position="428"/>
    </location>
</feature>
<dbReference type="AlphaFoldDB" id="A0A7J6M1B9"/>
<keyword evidence="2" id="KW-1133">Transmembrane helix</keyword>
<dbReference type="OrthoDB" id="3223806at2759"/>